<dbReference type="EMBL" id="CAJVPT010004123">
    <property type="protein sequence ID" value="CAG8504423.1"/>
    <property type="molecule type" value="Genomic_DNA"/>
</dbReference>
<reference evidence="1" key="1">
    <citation type="submission" date="2021-06" db="EMBL/GenBank/DDBJ databases">
        <authorList>
            <person name="Kallberg Y."/>
            <person name="Tangrot J."/>
            <person name="Rosling A."/>
        </authorList>
    </citation>
    <scope>NUCLEOTIDE SEQUENCE</scope>
    <source>
        <strain evidence="1">CL356</strain>
    </source>
</reference>
<proteinExistence type="predicted"/>
<keyword evidence="2" id="KW-1185">Reference proteome</keyword>
<dbReference type="Proteomes" id="UP000789525">
    <property type="component" value="Unassembled WGS sequence"/>
</dbReference>
<accession>A0ACA9L3S2</accession>
<name>A0ACA9L3S2_9GLOM</name>
<evidence type="ECO:0000313" key="2">
    <source>
        <dbReference type="Proteomes" id="UP000789525"/>
    </source>
</evidence>
<gene>
    <name evidence="1" type="ORF">ACOLOM_LOCUS2942</name>
</gene>
<protein>
    <submittedName>
        <fullName evidence="1">15520_t:CDS:1</fullName>
    </submittedName>
</protein>
<sequence>MSDEERLVDPGVRIEIKGEYDADENIPHNRKEITKIVCSPRLNYVATWSDYDRTAYIYHIAERNNHLSHYEDLFDVSVLGEDLLDAELSDLSDSKDIVLRTNRDAVLVNLTSKRRTILKTSNNKAEIIKSTFLTDGDYVMIETDYSITTGYLFSILDGKLKNEFKVPEQDADNIKLDVNGKIFIYNRAVHILMQWDIKTLKLEKQWVLRWNFSPHNLNFVTNESSTLLAIWKYEFIYIYSIETQFIVASGSIDGDIKVCHFLSPGIGERLFVIYYKKYRMHFSLLDPYTLVNPTDARKLINLESNNYSSVELAWPYVIKDNRYFYVFEGELYIRKLAGGNWIEYLWSELGDFNQISVHPLEKKEENLMWALLSKIHNSLVDKSNLDFIKDSDTYRGSSYQWNVEFASDKILLSAKRYDRVNQEWRPVEDSHNTYLFKSEHSHMCKTSEYVIAIQLTEKEDLLIVTRSGIFIWTVDSEDDIQLRHFWKPAHKKSDEKIFFHELTPNYYALVTKKLDYKIQSDSELVKDFRDLFKTGLHGKYIMGELLNSNKTELIEKMLDSLVQFTIEDGEISNIQLLSIVAEYFVQLSQNYPDIINKFLAQVAFFVPGDNPPFEIVEHDSTSKHRQHFGEYINLSSVNPLNRLTLFMRKTVFTRLVLASSKRFLAFFTNTIFQVEEKKSTIKLVFPLPGLTCYPSEYVTLKELLAPQVNSFTEYDKLDLYRWWNGEALLDFKWNTYGRKYYLFIWFIYTIFLVCFVMAVTLSTQMSWSTLRNLFVATIVLGSWHLIFEIRQLFFDKKKYISSPWNYFDLGAFLFPMISALTWLEYGSIPIWLVTISTLLLELKFLFFFRAISSLGIGIYFSMMIGVARKAFSFILILGFILLAFAHSLHLLLRPTGSYSLTIPSTSGDPNDPWNLVTQLYAISPNGTIDETSTFIDPPESNTNMFSTLYTAILAVNAISVTSNNESFLLLKAEILAEIELFYLLPHQRRKPNWFPDFYVVEVRKLKDIIISVQNNKYPDSNSPYISPRLLKLIQMKDKKAEKEKELEDHAQKFKENEERRHKEIEEIRELIMQLSQEIRREK</sequence>
<evidence type="ECO:0000313" key="1">
    <source>
        <dbReference type="EMBL" id="CAG8504423.1"/>
    </source>
</evidence>
<organism evidence="1 2">
    <name type="scientific">Acaulospora colombiana</name>
    <dbReference type="NCBI Taxonomy" id="27376"/>
    <lineage>
        <taxon>Eukaryota</taxon>
        <taxon>Fungi</taxon>
        <taxon>Fungi incertae sedis</taxon>
        <taxon>Mucoromycota</taxon>
        <taxon>Glomeromycotina</taxon>
        <taxon>Glomeromycetes</taxon>
        <taxon>Diversisporales</taxon>
        <taxon>Acaulosporaceae</taxon>
        <taxon>Acaulospora</taxon>
    </lineage>
</organism>
<comment type="caution">
    <text evidence="1">The sequence shown here is derived from an EMBL/GenBank/DDBJ whole genome shotgun (WGS) entry which is preliminary data.</text>
</comment>